<evidence type="ECO:0000313" key="3">
    <source>
        <dbReference type="EMBL" id="KAK6343753.1"/>
    </source>
</evidence>
<evidence type="ECO:0008006" key="5">
    <source>
        <dbReference type="Google" id="ProtNLM"/>
    </source>
</evidence>
<sequence>MRLITVSTAILATIRTVSGHASMIEPKPINFDLDPDYNAPLAPGFSNFPCKGYHREAFQATAQWKAGQDGSFTLNTKSIAAHGGGSCQASISHDGGKTFQVLHSFIGDCPRAAEDNKVLNDNQTFTFKIPEDEPAGEAIFAWTWFNTIGRREMYMNCAFVTIENDNPVSGIQPRPAMFVGTLSKDESEECSTPEGTNLEFPDPGPFVTDGSQTGYVQHKGKTLPSGPGCGDAASGGGQPVHDPVPPNSNLVGGGPIAGPKPGPVNPVPVLDPTPTPTEIATTMMTSVMPSEPTPPANDDQKVVYVTEVVTHPVIDIVTVTATTYITTPTDSSFAKRHEHAERDESCSFREALKIGNECPVPSTTSSQWENCVWKEFCPCLDDNLSPLDITNFSQVKGHCDCVTKGIGCPAAVRTRHMRRHTHSTGVDIILRKRDDQMVHTFRL</sequence>
<dbReference type="Gene3D" id="2.70.50.70">
    <property type="match status" value="1"/>
</dbReference>
<comment type="caution">
    <text evidence="3">The sequence shown here is derived from an EMBL/GenBank/DDBJ whole genome shotgun (WGS) entry which is preliminary data.</text>
</comment>
<accession>A0AAV9ULP6</accession>
<feature type="region of interest" description="Disordered" evidence="1">
    <location>
        <begin position="211"/>
        <end position="265"/>
    </location>
</feature>
<reference evidence="3 4" key="1">
    <citation type="submission" date="2019-10" db="EMBL/GenBank/DDBJ databases">
        <authorList>
            <person name="Palmer J.M."/>
        </authorList>
    </citation>
    <scope>NUCLEOTIDE SEQUENCE [LARGE SCALE GENOMIC DNA]</scope>
    <source>
        <strain evidence="3 4">TWF730</strain>
    </source>
</reference>
<dbReference type="EMBL" id="JAVHNS010000009">
    <property type="protein sequence ID" value="KAK6343753.1"/>
    <property type="molecule type" value="Genomic_DNA"/>
</dbReference>
<feature type="chain" id="PRO_5043631384" description="Lytic polysaccharide monooxygenase" evidence="2">
    <location>
        <begin position="20"/>
        <end position="443"/>
    </location>
</feature>
<proteinExistence type="predicted"/>
<evidence type="ECO:0000256" key="2">
    <source>
        <dbReference type="SAM" id="SignalP"/>
    </source>
</evidence>
<keyword evidence="2" id="KW-0732">Signal</keyword>
<feature type="compositionally biased region" description="Gly residues" evidence="1">
    <location>
        <begin position="227"/>
        <end position="238"/>
    </location>
</feature>
<dbReference type="PANTHER" id="PTHR36182">
    <property type="entry name" value="PROTEIN, PUTATIVE (AFU_ORTHOLOGUE AFUA_6G10930)-RELATED"/>
    <property type="match status" value="1"/>
</dbReference>
<protein>
    <recommendedName>
        <fullName evidence="5">Lytic polysaccharide monooxygenase</fullName>
    </recommendedName>
</protein>
<gene>
    <name evidence="3" type="ORF">TWF730_011341</name>
</gene>
<dbReference type="PANTHER" id="PTHR36182:SF1">
    <property type="entry name" value="PROTEIN, PUTATIVE (AFU_ORTHOLOGUE AFUA_6G10930)-RELATED"/>
    <property type="match status" value="1"/>
</dbReference>
<dbReference type="AlphaFoldDB" id="A0AAV9ULP6"/>
<keyword evidence="4" id="KW-1185">Reference proteome</keyword>
<organism evidence="3 4">
    <name type="scientific">Orbilia blumenaviensis</name>
    <dbReference type="NCBI Taxonomy" id="1796055"/>
    <lineage>
        <taxon>Eukaryota</taxon>
        <taxon>Fungi</taxon>
        <taxon>Dikarya</taxon>
        <taxon>Ascomycota</taxon>
        <taxon>Pezizomycotina</taxon>
        <taxon>Orbiliomycetes</taxon>
        <taxon>Orbiliales</taxon>
        <taxon>Orbiliaceae</taxon>
        <taxon>Orbilia</taxon>
    </lineage>
</organism>
<feature type="signal peptide" evidence="2">
    <location>
        <begin position="1"/>
        <end position="19"/>
    </location>
</feature>
<evidence type="ECO:0000313" key="4">
    <source>
        <dbReference type="Proteomes" id="UP001373714"/>
    </source>
</evidence>
<name>A0AAV9ULP6_9PEZI</name>
<evidence type="ECO:0000256" key="1">
    <source>
        <dbReference type="SAM" id="MobiDB-lite"/>
    </source>
</evidence>
<dbReference type="Proteomes" id="UP001373714">
    <property type="component" value="Unassembled WGS sequence"/>
</dbReference>